<gene>
    <name evidence="13" type="ORF">CI610_03096</name>
</gene>
<dbReference type="CDD" id="cd00303">
    <property type="entry name" value="retropepsin_like"/>
    <property type="match status" value="1"/>
</dbReference>
<dbReference type="Gene3D" id="3.30.420.10">
    <property type="entry name" value="Ribonuclease H-like superfamily/Ribonuclease H"/>
    <property type="match status" value="1"/>
</dbReference>
<dbReference type="InterPro" id="IPR036397">
    <property type="entry name" value="RNaseH_sf"/>
</dbReference>
<dbReference type="InterPro" id="IPR041588">
    <property type="entry name" value="Integrase_H2C2"/>
</dbReference>
<dbReference type="InterPro" id="IPR001969">
    <property type="entry name" value="Aspartic_peptidase_AS"/>
</dbReference>
<dbReference type="InterPro" id="IPR021109">
    <property type="entry name" value="Peptidase_aspartic_dom_sf"/>
</dbReference>
<evidence type="ECO:0000256" key="2">
    <source>
        <dbReference type="ARBA" id="ARBA00022695"/>
    </source>
</evidence>
<dbReference type="AlphaFoldDB" id="A0A2H9T416"/>
<dbReference type="PANTHER" id="PTHR37984">
    <property type="entry name" value="PROTEIN CBG26694"/>
    <property type="match status" value="1"/>
</dbReference>
<evidence type="ECO:0000313" key="13">
    <source>
        <dbReference type="EMBL" id="PJE77975.1"/>
    </source>
</evidence>
<evidence type="ECO:0000256" key="4">
    <source>
        <dbReference type="ARBA" id="ARBA00022759"/>
    </source>
</evidence>
<comment type="caution">
    <text evidence="13">The sequence shown here is derived from an EMBL/GenBank/DDBJ whole genome shotgun (WGS) entry which is preliminary data.</text>
</comment>
<keyword evidence="10" id="KW-0511">Multifunctional enzyme</keyword>
<dbReference type="Pfam" id="PF17919">
    <property type="entry name" value="RT_RNaseH_2"/>
    <property type="match status" value="1"/>
</dbReference>
<dbReference type="PANTHER" id="PTHR37984:SF5">
    <property type="entry name" value="PROTEIN NYNRIN-LIKE"/>
    <property type="match status" value="1"/>
</dbReference>
<feature type="domain" description="Reverse transcriptase" evidence="11">
    <location>
        <begin position="349"/>
        <end position="529"/>
    </location>
</feature>
<keyword evidence="1" id="KW-0808">Transferase</keyword>
<dbReference type="Pfam" id="PF13650">
    <property type="entry name" value="Asp_protease_2"/>
    <property type="match status" value="1"/>
</dbReference>
<keyword evidence="3" id="KW-0540">Nuclease</keyword>
<dbReference type="InterPro" id="IPR043128">
    <property type="entry name" value="Rev_trsase/Diguanyl_cyclase"/>
</dbReference>
<dbReference type="Pfam" id="PF00665">
    <property type="entry name" value="rve"/>
    <property type="match status" value="1"/>
</dbReference>
<keyword evidence="9" id="KW-0695">RNA-directed DNA polymerase</keyword>
<dbReference type="GO" id="GO:0004190">
    <property type="term" value="F:aspartic-type endopeptidase activity"/>
    <property type="evidence" value="ECO:0007669"/>
    <property type="project" value="InterPro"/>
</dbReference>
<dbReference type="FunFam" id="3.30.420.10:FF:000032">
    <property type="entry name" value="Retrovirus-related Pol polyprotein from transposon 297-like Protein"/>
    <property type="match status" value="1"/>
</dbReference>
<organism evidence="13">
    <name type="scientific">invertebrate metagenome</name>
    <dbReference type="NCBI Taxonomy" id="1711999"/>
    <lineage>
        <taxon>unclassified sequences</taxon>
        <taxon>metagenomes</taxon>
        <taxon>organismal metagenomes</taxon>
    </lineage>
</organism>
<reference evidence="13" key="1">
    <citation type="journal article" date="2017" name="Appl. Environ. Microbiol.">
        <title>Molecular characterization of an Endozoicomonas-like organism causing infection in king scallop Pecten maximus L.</title>
        <authorList>
            <person name="Cano I."/>
            <person name="van Aerle R."/>
            <person name="Ross S."/>
            <person name="Verner-Jeffreys D.W."/>
            <person name="Paley R.K."/>
            <person name="Rimmer G."/>
            <person name="Ryder D."/>
            <person name="Hooper P."/>
            <person name="Stone D."/>
            <person name="Feist S.W."/>
        </authorList>
    </citation>
    <scope>NUCLEOTIDE SEQUENCE</scope>
</reference>
<dbReference type="PROSITE" id="PS50994">
    <property type="entry name" value="INTEGRASE"/>
    <property type="match status" value="1"/>
</dbReference>
<accession>A0A2H9T416</accession>
<dbReference type="GO" id="GO:0003964">
    <property type="term" value="F:RNA-directed DNA polymerase activity"/>
    <property type="evidence" value="ECO:0007669"/>
    <property type="project" value="UniProtKB-KW"/>
</dbReference>
<evidence type="ECO:0000256" key="3">
    <source>
        <dbReference type="ARBA" id="ARBA00022722"/>
    </source>
</evidence>
<evidence type="ECO:0000256" key="9">
    <source>
        <dbReference type="ARBA" id="ARBA00022918"/>
    </source>
</evidence>
<dbReference type="GO" id="GO:0003723">
    <property type="term" value="F:RNA binding"/>
    <property type="evidence" value="ECO:0007669"/>
    <property type="project" value="UniProtKB-KW"/>
</dbReference>
<dbReference type="CDD" id="cd01647">
    <property type="entry name" value="RT_LTR"/>
    <property type="match status" value="1"/>
</dbReference>
<evidence type="ECO:0000259" key="12">
    <source>
        <dbReference type="PROSITE" id="PS50994"/>
    </source>
</evidence>
<dbReference type="SUPFAM" id="SSF56672">
    <property type="entry name" value="DNA/RNA polymerases"/>
    <property type="match status" value="1"/>
</dbReference>
<dbReference type="SUPFAM" id="SSF50630">
    <property type="entry name" value="Acid proteases"/>
    <property type="match status" value="1"/>
</dbReference>
<dbReference type="GO" id="GO:0006508">
    <property type="term" value="P:proteolysis"/>
    <property type="evidence" value="ECO:0007669"/>
    <property type="project" value="InterPro"/>
</dbReference>
<dbReference type="Gene3D" id="3.10.10.10">
    <property type="entry name" value="HIV Type 1 Reverse Transcriptase, subunit A, domain 1"/>
    <property type="match status" value="1"/>
</dbReference>
<dbReference type="InterPro" id="IPR000477">
    <property type="entry name" value="RT_dom"/>
</dbReference>
<dbReference type="InterPro" id="IPR043502">
    <property type="entry name" value="DNA/RNA_pol_sf"/>
</dbReference>
<keyword evidence="2" id="KW-0548">Nucleotidyltransferase</keyword>
<name>A0A2H9T416_9ZZZZ</name>
<evidence type="ECO:0000256" key="10">
    <source>
        <dbReference type="ARBA" id="ARBA00023268"/>
    </source>
</evidence>
<evidence type="ECO:0000256" key="8">
    <source>
        <dbReference type="ARBA" id="ARBA00022908"/>
    </source>
</evidence>
<dbReference type="GO" id="GO:0015074">
    <property type="term" value="P:DNA integration"/>
    <property type="evidence" value="ECO:0007669"/>
    <property type="project" value="UniProtKB-KW"/>
</dbReference>
<dbReference type="Gene3D" id="1.10.340.70">
    <property type="match status" value="1"/>
</dbReference>
<dbReference type="InterPro" id="IPR041577">
    <property type="entry name" value="RT_RNaseH_2"/>
</dbReference>
<evidence type="ECO:0000256" key="5">
    <source>
        <dbReference type="ARBA" id="ARBA00022801"/>
    </source>
</evidence>
<sequence length="1140" mass="129562">MARSLRTTELVGSTNEVTIQVEGIDVDALLDTGATISTVSESFRRDYLHHLPIRQLDTILKVECADGQPLPYSGYVEASVRFHGLGGSRDLSCLFLIVPDSEYNTRVPVLLGTNVLTPLMEDCRKELGVRYAQHGNFGTPWFLAFRCLSMRDRELSRNGNVIALVKNAATEGQILKPNSTVTIQGVIDQKVPYPVTCGVLQSSKRSTLAGDIDITPSIISCNTSSNDFIDVQLSNVTTHTFVIPPGATLCEIQPVIVQELPVTEERVLPKFMEKIDFTESVVDGEELQMGINLIREYEDIFSHGDEDLGCTNLVEHKIELLDDRPFKQRHRKIPPSMYEEVRTHLQQLLSAGVIRHSHSPFASNIVLVRKKDGSLRMCVDFRQLNRGTIRDSYALPRIDDILESLSGSKYFTKLDLKSGYHQIMIAEEHKERTAFTVGPLGFYEFNRMPFGLTNAPATFQRLMEQCMGDLNLTICLVYIDDLIVFADSYDEHLDRLRRVFQRLRESCLKLSPKKCDFFRDKVIYVGHVVSASGIEADPAKIEKVRDWPTPCNSDELRQFLGFAGYYRKFVKNFSQIARPLNDLLPPTRKKRSKSPLPSSAIKWSWDTEQEEAFRRLKDVLCSPVVLGYPDYSLPFELHTDASGNGLGAVLYQHQDGQLRPIHYASRGTSKSERHYPAHKLEFLALKWAITEKFHDYLYGRTFTVYTDNNPLTYILTKAKLDATGHRWLSALSTYHFDIKYRPGKGNVAADALSRLPVSSDSKDDQLDTHTEEISIDGVQAVCKGMVFAEDPLVESVCMSADAADVLDQDVQDIQAMTPHTWRQLQSKDPLIGQILPLVRRQERPSKKAIPKNPEWATIVRVWDSLKLKRGVLYRCLQQGDSTIDQLFIPSSMKDRVLTCLHDDVGHPGRDRTLSLLRDRFFWPCLSKDVDAWIKKCPRCVLRKTPTTQRVPLVSIVTTQPMELVCIDYLTLETCKGGYSYVLVVTDHFTRYAQAIPTRNMSARTTADALLAYIQHYGIPRRFHSDQGANFCGEVIRHLCLLLGIEKSRTSPYHPSGNGTCERFNRTLMNMLGTLDVDQKRDWKRQMKRVFYGLINYELELKRWSHGVDNLNNRPGSKRPVTFGAHVCVFYTTPLRWRSPC</sequence>
<feature type="domain" description="Integrase catalytic" evidence="12">
    <location>
        <begin position="956"/>
        <end position="1133"/>
    </location>
</feature>
<dbReference type="Pfam" id="PF17921">
    <property type="entry name" value="Integrase_H2C2"/>
    <property type="match status" value="1"/>
</dbReference>
<dbReference type="GO" id="GO:0004519">
    <property type="term" value="F:endonuclease activity"/>
    <property type="evidence" value="ECO:0007669"/>
    <property type="project" value="UniProtKB-KW"/>
</dbReference>
<dbReference type="PROSITE" id="PS50878">
    <property type="entry name" value="RT_POL"/>
    <property type="match status" value="1"/>
</dbReference>
<dbReference type="PROSITE" id="PS00141">
    <property type="entry name" value="ASP_PROTEASE"/>
    <property type="match status" value="1"/>
</dbReference>
<keyword evidence="4" id="KW-0255">Endonuclease</keyword>
<dbReference type="FunFam" id="1.10.340.70:FF:000001">
    <property type="entry name" value="Retrovirus-related Pol polyprotein from transposon gypsy-like Protein"/>
    <property type="match status" value="1"/>
</dbReference>
<proteinExistence type="predicted"/>
<dbReference type="SUPFAM" id="SSF53098">
    <property type="entry name" value="Ribonuclease H-like"/>
    <property type="match status" value="1"/>
</dbReference>
<dbReference type="CDD" id="cd09274">
    <property type="entry name" value="RNase_HI_RT_Ty3"/>
    <property type="match status" value="1"/>
</dbReference>
<evidence type="ECO:0000256" key="6">
    <source>
        <dbReference type="ARBA" id="ARBA00022842"/>
    </source>
</evidence>
<dbReference type="InterPro" id="IPR012337">
    <property type="entry name" value="RNaseH-like_sf"/>
</dbReference>
<protein>
    <recommendedName>
        <fullName evidence="14">Reverse transcriptase</fullName>
    </recommendedName>
</protein>
<dbReference type="EMBL" id="NSIT01000307">
    <property type="protein sequence ID" value="PJE77975.1"/>
    <property type="molecule type" value="Genomic_DNA"/>
</dbReference>
<evidence type="ECO:0000256" key="7">
    <source>
        <dbReference type="ARBA" id="ARBA00022884"/>
    </source>
</evidence>
<keyword evidence="5" id="KW-0378">Hydrolase</keyword>
<dbReference type="InterPro" id="IPR050951">
    <property type="entry name" value="Retrovirus_Pol_polyprotein"/>
</dbReference>
<dbReference type="FunFam" id="3.30.70.270:FF:000020">
    <property type="entry name" value="Transposon Tf2-6 polyprotein-like Protein"/>
    <property type="match status" value="1"/>
</dbReference>
<dbReference type="InterPro" id="IPR001584">
    <property type="entry name" value="Integrase_cat-core"/>
</dbReference>
<keyword evidence="6" id="KW-0460">Magnesium</keyword>
<dbReference type="Gene3D" id="2.40.70.10">
    <property type="entry name" value="Acid Proteases"/>
    <property type="match status" value="1"/>
</dbReference>
<evidence type="ECO:0000259" key="11">
    <source>
        <dbReference type="PROSITE" id="PS50878"/>
    </source>
</evidence>
<dbReference type="Pfam" id="PF00078">
    <property type="entry name" value="RVT_1"/>
    <property type="match status" value="1"/>
</dbReference>
<evidence type="ECO:0008006" key="14">
    <source>
        <dbReference type="Google" id="ProtNLM"/>
    </source>
</evidence>
<evidence type="ECO:0000256" key="1">
    <source>
        <dbReference type="ARBA" id="ARBA00022679"/>
    </source>
</evidence>
<dbReference type="Gene3D" id="3.30.70.270">
    <property type="match status" value="2"/>
</dbReference>
<keyword evidence="8" id="KW-0229">DNA integration</keyword>
<keyword evidence="7" id="KW-0694">RNA-binding</keyword>